<dbReference type="NCBIfam" id="TIGR03729">
    <property type="entry name" value="acc_ester"/>
    <property type="match status" value="1"/>
</dbReference>
<dbReference type="InterPro" id="IPR029052">
    <property type="entry name" value="Metallo-depent_PP-like"/>
</dbReference>
<name>A0A368UEV2_9STRE</name>
<dbReference type="InterPro" id="IPR004843">
    <property type="entry name" value="Calcineurin-like_PHP"/>
</dbReference>
<dbReference type="Gene3D" id="3.60.21.10">
    <property type="match status" value="1"/>
</dbReference>
<dbReference type="GO" id="GO:0016787">
    <property type="term" value="F:hydrolase activity"/>
    <property type="evidence" value="ECO:0007669"/>
    <property type="project" value="InterPro"/>
</dbReference>
<dbReference type="Proteomes" id="UP000253215">
    <property type="component" value="Unassembled WGS sequence"/>
</dbReference>
<reference evidence="2 3" key="1">
    <citation type="journal article" date="2018" name="Sci. Rep.">
        <title>Network-guided genomic and metagenomic analysis of the faecal microbiota of the critically endangered kakapo.</title>
        <authorList>
            <person name="Waite D.W."/>
            <person name="Dsouza M."/>
            <person name="Sekiguchi Y."/>
            <person name="Hugenholtz P."/>
            <person name="Taylor M.W."/>
        </authorList>
    </citation>
    <scope>NUCLEOTIDE SEQUENCE [LARGE SCALE GENOMIC DNA]</scope>
    <source>
        <strain evidence="2 3">BI02</strain>
    </source>
</reference>
<dbReference type="SUPFAM" id="SSF56300">
    <property type="entry name" value="Metallo-dependent phosphatases"/>
    <property type="match status" value="1"/>
</dbReference>
<comment type="caution">
    <text evidence="2">The sequence shown here is derived from an EMBL/GenBank/DDBJ whole genome shotgun (WGS) entry which is preliminary data.</text>
</comment>
<dbReference type="InterPro" id="IPR022302">
    <property type="entry name" value="Phosphoesterase_putative"/>
</dbReference>
<organism evidence="2 3">
    <name type="scientific">Streptococcus gallolyticus</name>
    <dbReference type="NCBI Taxonomy" id="315405"/>
    <lineage>
        <taxon>Bacteria</taxon>
        <taxon>Bacillati</taxon>
        <taxon>Bacillota</taxon>
        <taxon>Bacilli</taxon>
        <taxon>Lactobacillales</taxon>
        <taxon>Streptococcaceae</taxon>
        <taxon>Streptococcus</taxon>
    </lineage>
</organism>
<dbReference type="AlphaFoldDB" id="A0A368UEV2"/>
<dbReference type="CDD" id="cd00838">
    <property type="entry name" value="MPP_superfamily"/>
    <property type="match status" value="1"/>
</dbReference>
<dbReference type="EMBL" id="NETH01000016">
    <property type="protein sequence ID" value="RCW17157.1"/>
    <property type="molecule type" value="Genomic_DNA"/>
</dbReference>
<proteinExistence type="predicted"/>
<dbReference type="Pfam" id="PF00149">
    <property type="entry name" value="Metallophos"/>
    <property type="match status" value="1"/>
</dbReference>
<evidence type="ECO:0000313" key="2">
    <source>
        <dbReference type="EMBL" id="RCW17157.1"/>
    </source>
</evidence>
<feature type="domain" description="Calcineurin-like phosphoesterase" evidence="1">
    <location>
        <begin position="3"/>
        <end position="207"/>
    </location>
</feature>
<gene>
    <name evidence="2" type="ORF">CAC02_04685</name>
</gene>
<protein>
    <submittedName>
        <fullName evidence="2">Phosphoesterase</fullName>
    </submittedName>
</protein>
<evidence type="ECO:0000259" key="1">
    <source>
        <dbReference type="Pfam" id="PF00149"/>
    </source>
</evidence>
<evidence type="ECO:0000313" key="3">
    <source>
        <dbReference type="Proteomes" id="UP000253215"/>
    </source>
</evidence>
<sequence>MTKLAIMSDLHIDLNQFDDFEIQTLIDTLNAENISHLHLAGDISNHFYDISYPFLETMSKHFDVTYNLGNHDMLDLDDKAIDDLDFQIIPLGQKTLLAFHGWYDYSFFPEKSEAEIITFKNTFWFDRRLNRNFSDKELTRQTTQKLDNALSTIANDVIVSLHFVPHHQFTLQHERFKPFNAFLGSQVFHDIFKKHQVNDVIFGHTHHSIASQQIDNITYHAKPLGYIREWDLTIDYVNQHPELNPNQTWNLSKRYNIVKKLDDFTDYKRQNLAQEFRKSMTIFELKNEYGTKVQPQQKK</sequence>
<accession>A0A368UEV2</accession>